<sequence>MTKICLHQVSIKWSILSGILHDITLSQKTLSSAQASVALLIYRSTENMCQHEVAQNGWTSTPANAGAIFGDRLYINQPGPLSIKELEFPFHDTVVVKTLDYANTVLHPETLNHSMRVYHYGNLPPKRSKQECPWKPNRVTGLAITKQQFPQHATALNPVTWALTCLLHDLGTAEENLTATRMSFDIYGGIKALQVLQQFGASKDQAEAAAEAIIRHEDMGVDGTITYIGQLIQLATTYDNTGFHPHVNNFGELVHSVTRAEINEAYPRLKWSTFFSGTIQKEMSIKPWCHSTHLVGFDKEIRDNTLMKPWE</sequence>
<accession>A0A9W4NSA7</accession>
<dbReference type="SUPFAM" id="SSF109604">
    <property type="entry name" value="HD-domain/PDEase-like"/>
    <property type="match status" value="1"/>
</dbReference>
<dbReference type="PANTHER" id="PTHR35569:SF8">
    <property type="entry name" value="HYDRATASE, PUTATIVE (AFU_ORTHOLOGUE AFUA_7G06270)-RELATED"/>
    <property type="match status" value="1"/>
</dbReference>
<dbReference type="FunFam" id="1.10.3210.10:FF:000038">
    <property type="entry name" value="Cyanamide hydratase, putative"/>
    <property type="match status" value="1"/>
</dbReference>
<protein>
    <recommendedName>
        <fullName evidence="3">Cyanamide hydratase</fullName>
    </recommendedName>
</protein>
<comment type="caution">
    <text evidence="1">The sequence shown here is derived from an EMBL/GenBank/DDBJ whole genome shotgun (WGS) entry which is preliminary data.</text>
</comment>
<reference evidence="1" key="1">
    <citation type="submission" date="2021-07" db="EMBL/GenBank/DDBJ databases">
        <authorList>
            <person name="Branca A.L. A."/>
        </authorList>
    </citation>
    <scope>NUCLEOTIDE SEQUENCE</scope>
</reference>
<dbReference type="NCBIfam" id="TIGR03401">
    <property type="entry name" value="cyanamide_fam"/>
    <property type="match status" value="1"/>
</dbReference>
<dbReference type="OrthoDB" id="197068at2759"/>
<dbReference type="InterPro" id="IPR017771">
    <property type="entry name" value="Cyanamide_hydratase_HD"/>
</dbReference>
<evidence type="ECO:0000313" key="2">
    <source>
        <dbReference type="Proteomes" id="UP001152649"/>
    </source>
</evidence>
<proteinExistence type="predicted"/>
<evidence type="ECO:0008006" key="3">
    <source>
        <dbReference type="Google" id="ProtNLM"/>
    </source>
</evidence>
<dbReference type="Proteomes" id="UP001152649">
    <property type="component" value="Unassembled WGS sequence"/>
</dbReference>
<keyword evidence="2" id="KW-1185">Reference proteome</keyword>
<gene>
    <name evidence="1" type="ORF">PSALAMII_LOCUS9187</name>
</gene>
<organism evidence="1 2">
    <name type="scientific">Penicillium salamii</name>
    <dbReference type="NCBI Taxonomy" id="1612424"/>
    <lineage>
        <taxon>Eukaryota</taxon>
        <taxon>Fungi</taxon>
        <taxon>Dikarya</taxon>
        <taxon>Ascomycota</taxon>
        <taxon>Pezizomycotina</taxon>
        <taxon>Eurotiomycetes</taxon>
        <taxon>Eurotiomycetidae</taxon>
        <taxon>Eurotiales</taxon>
        <taxon>Aspergillaceae</taxon>
        <taxon>Penicillium</taxon>
    </lineage>
</organism>
<evidence type="ECO:0000313" key="1">
    <source>
        <dbReference type="EMBL" id="CAG8414526.1"/>
    </source>
</evidence>
<dbReference type="EMBL" id="CAJVPG010000433">
    <property type="protein sequence ID" value="CAG8414526.1"/>
    <property type="molecule type" value="Genomic_DNA"/>
</dbReference>
<dbReference type="PANTHER" id="PTHR35569">
    <property type="entry name" value="CYANAMIDE HYDRATASE DDI2-RELATED"/>
    <property type="match status" value="1"/>
</dbReference>
<name>A0A9W4NSA7_9EURO</name>
<dbReference type="AlphaFoldDB" id="A0A9W4NSA7"/>
<dbReference type="Gene3D" id="1.10.3210.10">
    <property type="entry name" value="Hypothetical protein af1432"/>
    <property type="match status" value="1"/>
</dbReference>